<proteinExistence type="predicted"/>
<keyword evidence="3" id="KW-1185">Reference proteome</keyword>
<keyword evidence="1" id="KW-1133">Transmembrane helix</keyword>
<evidence type="ECO:0000256" key="1">
    <source>
        <dbReference type="SAM" id="Phobius"/>
    </source>
</evidence>
<reference evidence="2 3" key="1">
    <citation type="submission" date="2024-07" db="EMBL/GenBank/DDBJ databases">
        <authorList>
            <person name="Yun M."/>
        </authorList>
    </citation>
    <scope>NUCLEOTIDE SEQUENCE [LARGE SCALE GENOMIC DNA]</scope>
    <source>
        <strain evidence="2 3">MS01</strain>
    </source>
</reference>
<protein>
    <submittedName>
        <fullName evidence="2">Uncharacterized protein</fullName>
    </submittedName>
</protein>
<dbReference type="EMBL" id="JBFPER010000001">
    <property type="protein sequence ID" value="MEX0381503.1"/>
    <property type="molecule type" value="Genomic_DNA"/>
</dbReference>
<dbReference type="Proteomes" id="UP001556617">
    <property type="component" value="Unassembled WGS sequence"/>
</dbReference>
<evidence type="ECO:0000313" key="3">
    <source>
        <dbReference type="Proteomes" id="UP001556617"/>
    </source>
</evidence>
<feature type="transmembrane region" description="Helical" evidence="1">
    <location>
        <begin position="6"/>
        <end position="24"/>
    </location>
</feature>
<sequence length="83" mass="9854">MFSYYILPTIYMLLLFIFSLLKPERFAITASEFQRVTMKAVLFAMLALTLTTSTLTQFYGFWFNITLLLSLIRVVMRIRQQKK</sequence>
<feature type="transmembrane region" description="Helical" evidence="1">
    <location>
        <begin position="36"/>
        <end position="53"/>
    </location>
</feature>
<comment type="caution">
    <text evidence="2">The sequence shown here is derived from an EMBL/GenBank/DDBJ whole genome shotgun (WGS) entry which is preliminary data.</text>
</comment>
<name>A0ABV3S4Y6_9LACO</name>
<keyword evidence="1" id="KW-0472">Membrane</keyword>
<evidence type="ECO:0000313" key="2">
    <source>
        <dbReference type="EMBL" id="MEX0381503.1"/>
    </source>
</evidence>
<dbReference type="RefSeq" id="WP_367975272.1">
    <property type="nucleotide sequence ID" value="NZ_JBFPEQ010000001.1"/>
</dbReference>
<keyword evidence="1" id="KW-0812">Transmembrane</keyword>
<organism evidence="2 3">
    <name type="scientific">Leuconostoc aquikimchii</name>
    <dbReference type="NCBI Taxonomy" id="3236804"/>
    <lineage>
        <taxon>Bacteria</taxon>
        <taxon>Bacillati</taxon>
        <taxon>Bacillota</taxon>
        <taxon>Bacilli</taxon>
        <taxon>Lactobacillales</taxon>
        <taxon>Lactobacillaceae</taxon>
        <taxon>Leuconostoc</taxon>
    </lineage>
</organism>
<gene>
    <name evidence="2" type="ORF">AB3K24_09205</name>
</gene>
<accession>A0ABV3S4Y6</accession>